<accession>A0A2J8G7D2</accession>
<name>A0A2J8G7D2_VIBDI</name>
<feature type="domain" description="NTP pyrophosphohydrolase MazG-like" evidence="1">
    <location>
        <begin position="35"/>
        <end position="101"/>
    </location>
</feature>
<dbReference type="GO" id="GO:0016787">
    <property type="term" value="F:hydrolase activity"/>
    <property type="evidence" value="ECO:0007669"/>
    <property type="project" value="UniProtKB-KW"/>
</dbReference>
<reference evidence="5 6" key="1">
    <citation type="submission" date="2018-01" db="EMBL/GenBank/DDBJ databases">
        <title>Draft genome sequences of six Vibrio diazotrophicus strains isolated from deep-sea sediments of the Baltic Sea.</title>
        <authorList>
            <person name="Castillo D."/>
            <person name="Vandieken V."/>
            <person name="Chiang O."/>
            <person name="Middelboe M."/>
        </authorList>
    </citation>
    <scope>NUCLEOTIDE SEQUENCE [LARGE SCALE GENOMIC DNA]</scope>
    <source>
        <strain evidence="3 5">60.27F</strain>
        <strain evidence="2 6">65.10M</strain>
    </source>
</reference>
<reference evidence="4 7" key="2">
    <citation type="submission" date="2018-06" db="EMBL/GenBank/DDBJ databases">
        <title>Freshwater and sediment microbial communities from various areas in North America, analyzing microbe dynamics in response to fracking.</title>
        <authorList>
            <person name="Lamendella R."/>
        </authorList>
    </citation>
    <scope>NUCLEOTIDE SEQUENCE [LARGE SCALE GENOMIC DNA]</scope>
    <source>
        <strain evidence="4 7">99A</strain>
    </source>
</reference>
<evidence type="ECO:0000313" key="7">
    <source>
        <dbReference type="Proteomes" id="UP000248729"/>
    </source>
</evidence>
<protein>
    <submittedName>
        <fullName evidence="4">NTP pyrophosphatase (Non-canonical NTP hydrolase)</fullName>
    </submittedName>
    <submittedName>
        <fullName evidence="3">Nucleotide pyrophosphohydrolase</fullName>
    </submittedName>
</protein>
<dbReference type="EMBL" id="POSM01000025">
    <property type="protein sequence ID" value="PNH99667.1"/>
    <property type="molecule type" value="Genomic_DNA"/>
</dbReference>
<evidence type="ECO:0000313" key="5">
    <source>
        <dbReference type="Proteomes" id="UP000236449"/>
    </source>
</evidence>
<evidence type="ECO:0000313" key="4">
    <source>
        <dbReference type="EMBL" id="RAS65284.1"/>
    </source>
</evidence>
<keyword evidence="6" id="KW-1185">Reference proteome</keyword>
<dbReference type="EMBL" id="QLTR01000008">
    <property type="protein sequence ID" value="RAS65284.1"/>
    <property type="molecule type" value="Genomic_DNA"/>
</dbReference>
<dbReference type="Pfam" id="PF03819">
    <property type="entry name" value="MazG"/>
    <property type="match status" value="1"/>
</dbReference>
<dbReference type="RefSeq" id="WP_102966841.1">
    <property type="nucleotide sequence ID" value="NZ_POSJ01000003.1"/>
</dbReference>
<organism evidence="3 5">
    <name type="scientific">Vibrio diazotrophicus</name>
    <dbReference type="NCBI Taxonomy" id="685"/>
    <lineage>
        <taxon>Bacteria</taxon>
        <taxon>Pseudomonadati</taxon>
        <taxon>Pseudomonadota</taxon>
        <taxon>Gammaproteobacteria</taxon>
        <taxon>Vibrionales</taxon>
        <taxon>Vibrionaceae</taxon>
        <taxon>Vibrio</taxon>
    </lineage>
</organism>
<evidence type="ECO:0000313" key="6">
    <source>
        <dbReference type="Proteomes" id="UP000236547"/>
    </source>
</evidence>
<proteinExistence type="predicted"/>
<dbReference type="Proteomes" id="UP000236547">
    <property type="component" value="Unassembled WGS sequence"/>
</dbReference>
<dbReference type="AlphaFoldDB" id="A0A2J8G7D2"/>
<evidence type="ECO:0000313" key="3">
    <source>
        <dbReference type="EMBL" id="PNI03251.1"/>
    </source>
</evidence>
<dbReference type="EMBL" id="POSK01000012">
    <property type="protein sequence ID" value="PNI03251.1"/>
    <property type="molecule type" value="Genomic_DNA"/>
</dbReference>
<sequence length="143" mass="16743">MDKLTPMTSMYFEQLLSIARRKSVIDTTSDWFNGSQTYLNEMRTELDEVLEEIPLNRRCYLEQELGDLLWDYLNLLLALESESEIQLESVLERACIKFEQRVSGLENGFLWSDIKARQKISLAEQQQKWELQSCVLPSSNLSK</sequence>
<dbReference type="Gene3D" id="1.10.287.1080">
    <property type="entry name" value="MazG-like"/>
    <property type="match status" value="1"/>
</dbReference>
<dbReference type="OrthoDB" id="6196528at2"/>
<comment type="caution">
    <text evidence="3">The sequence shown here is derived from an EMBL/GenBank/DDBJ whole genome shotgun (WGS) entry which is preliminary data.</text>
</comment>
<evidence type="ECO:0000259" key="1">
    <source>
        <dbReference type="Pfam" id="PF03819"/>
    </source>
</evidence>
<dbReference type="InterPro" id="IPR004518">
    <property type="entry name" value="MazG-like_dom"/>
</dbReference>
<gene>
    <name evidence="3" type="ORF">C1N32_16740</name>
    <name evidence="2" type="ORF">C1O25_15755</name>
    <name evidence="4" type="ORF">DET48_108160</name>
</gene>
<evidence type="ECO:0000313" key="2">
    <source>
        <dbReference type="EMBL" id="PNH99667.1"/>
    </source>
</evidence>
<dbReference type="SUPFAM" id="SSF101386">
    <property type="entry name" value="all-alpha NTP pyrophosphatases"/>
    <property type="match status" value="1"/>
</dbReference>
<dbReference type="Proteomes" id="UP000248729">
    <property type="component" value="Unassembled WGS sequence"/>
</dbReference>
<keyword evidence="3" id="KW-0378">Hydrolase</keyword>
<dbReference type="Proteomes" id="UP000236449">
    <property type="component" value="Unassembled WGS sequence"/>
</dbReference>